<organism evidence="1">
    <name type="scientific">marine sediment metagenome</name>
    <dbReference type="NCBI Taxonomy" id="412755"/>
    <lineage>
        <taxon>unclassified sequences</taxon>
        <taxon>metagenomes</taxon>
        <taxon>ecological metagenomes</taxon>
    </lineage>
</organism>
<comment type="caution">
    <text evidence="1">The sequence shown here is derived from an EMBL/GenBank/DDBJ whole genome shotgun (WGS) entry which is preliminary data.</text>
</comment>
<accession>X1KTM9</accession>
<feature type="non-terminal residue" evidence="1">
    <location>
        <position position="212"/>
    </location>
</feature>
<sequence>MRVETFTVTQTGVGKPDYTKEIALGRTRPGISLKQNQTLLMLGRVFSAIDSAWDNVTPPLAPGVPAAHFINWETGLESPFAVPQGYTLSAITGKYSFNQDAMLWGYFEGELYTSLGALSGGGYLYEAELVGMGTTILDPAGLLPHIYDLTVVNAGEGNLEGGVSIWGILEKVGTKPLPTTKTIRCKFCGNEWVVPNETKAINCPKCGKLNLY</sequence>
<reference evidence="1" key="1">
    <citation type="journal article" date="2014" name="Front. Microbiol.">
        <title>High frequency of phylogenetically diverse reductive dehalogenase-homologous genes in deep subseafloor sedimentary metagenomes.</title>
        <authorList>
            <person name="Kawai M."/>
            <person name="Futagami T."/>
            <person name="Toyoda A."/>
            <person name="Takaki Y."/>
            <person name="Nishi S."/>
            <person name="Hori S."/>
            <person name="Arai W."/>
            <person name="Tsubouchi T."/>
            <person name="Morono Y."/>
            <person name="Uchiyama I."/>
            <person name="Ito T."/>
            <person name="Fujiyama A."/>
            <person name="Inagaki F."/>
            <person name="Takami H."/>
        </authorList>
    </citation>
    <scope>NUCLEOTIDE SEQUENCE</scope>
    <source>
        <strain evidence="1">Expedition CK06-06</strain>
    </source>
</reference>
<gene>
    <name evidence="1" type="ORF">S06H3_15423</name>
</gene>
<evidence type="ECO:0000313" key="1">
    <source>
        <dbReference type="EMBL" id="GAI10048.1"/>
    </source>
</evidence>
<dbReference type="AlphaFoldDB" id="X1KTM9"/>
<dbReference type="EMBL" id="BARV01007591">
    <property type="protein sequence ID" value="GAI10048.1"/>
    <property type="molecule type" value="Genomic_DNA"/>
</dbReference>
<proteinExistence type="predicted"/>
<name>X1KTM9_9ZZZZ</name>
<protein>
    <submittedName>
        <fullName evidence="1">Uncharacterized protein</fullName>
    </submittedName>
</protein>